<sequence length="191" mass="19858">MCIRDRPGAWAEAGSLTLYEAAFLAGGPHRVTDLALVSMSRQRRLLLAHTGWATVVDPVGRDDMERSVITAIGPGGQSRVPAIRAALTAADSVLALAERLTAAGLAVSPADRTNVSSAIRQVRGACALVVCTAIAALLIVPPESGAGPAAAWFALPLVLTVGCLAIVRYEIRPYTHWASPAGARVLGQMDV</sequence>
<dbReference type="NCBIfam" id="TIGR04222">
    <property type="entry name" value="near_uncomplex"/>
    <property type="match status" value="1"/>
</dbReference>
<accession>A0ABR5IU44</accession>
<keyword evidence="1" id="KW-1133">Transmembrane helix</keyword>
<comment type="caution">
    <text evidence="2">The sequence shown here is derived from an EMBL/GenBank/DDBJ whole genome shotgun (WGS) entry which is preliminary data.</text>
</comment>
<feature type="non-terminal residue" evidence="2">
    <location>
        <position position="191"/>
    </location>
</feature>
<name>A0ABR5IU44_9ACTN</name>
<evidence type="ECO:0000313" key="3">
    <source>
        <dbReference type="Proteomes" id="UP000037020"/>
    </source>
</evidence>
<organism evidence="2 3">
    <name type="scientific">Streptomyces varsoviensis</name>
    <dbReference type="NCBI Taxonomy" id="67373"/>
    <lineage>
        <taxon>Bacteria</taxon>
        <taxon>Bacillati</taxon>
        <taxon>Actinomycetota</taxon>
        <taxon>Actinomycetes</taxon>
        <taxon>Kitasatosporales</taxon>
        <taxon>Streptomycetaceae</taxon>
        <taxon>Streptomyces</taxon>
    </lineage>
</organism>
<keyword evidence="3" id="KW-1185">Reference proteome</keyword>
<evidence type="ECO:0000313" key="2">
    <source>
        <dbReference type="EMBL" id="KOG69726.1"/>
    </source>
</evidence>
<proteinExistence type="predicted"/>
<keyword evidence="1" id="KW-0472">Membrane</keyword>
<feature type="transmembrane region" description="Helical" evidence="1">
    <location>
        <begin position="146"/>
        <end position="167"/>
    </location>
</feature>
<gene>
    <name evidence="2" type="ORF">ADK38_40970</name>
</gene>
<feature type="transmembrane region" description="Helical" evidence="1">
    <location>
        <begin position="122"/>
        <end position="140"/>
    </location>
</feature>
<keyword evidence="1" id="KW-0812">Transmembrane</keyword>
<reference evidence="2 3" key="1">
    <citation type="submission" date="2015-07" db="EMBL/GenBank/DDBJ databases">
        <authorList>
            <person name="Ju K.-S."/>
            <person name="Doroghazi J.R."/>
            <person name="Metcalf W.W."/>
        </authorList>
    </citation>
    <scope>NUCLEOTIDE SEQUENCE [LARGE SCALE GENOMIC DNA]</scope>
    <source>
        <strain evidence="2 3">NRRL B-3589</strain>
    </source>
</reference>
<feature type="non-terminal residue" evidence="2">
    <location>
        <position position="1"/>
    </location>
</feature>
<dbReference type="EMBL" id="LGUT01003927">
    <property type="protein sequence ID" value="KOG69726.1"/>
    <property type="molecule type" value="Genomic_DNA"/>
</dbReference>
<dbReference type="Proteomes" id="UP000037020">
    <property type="component" value="Unassembled WGS sequence"/>
</dbReference>
<evidence type="ECO:0000256" key="1">
    <source>
        <dbReference type="SAM" id="Phobius"/>
    </source>
</evidence>
<protein>
    <submittedName>
        <fullName evidence="2">Membrane protein</fullName>
    </submittedName>
</protein>
<dbReference type="InterPro" id="IPR026467">
    <property type="entry name" value="Ser/Gly_Cys_C_dom"/>
</dbReference>